<gene>
    <name evidence="1" type="ORF">SPARVUS_LOCUS8233188</name>
</gene>
<comment type="caution">
    <text evidence="1">The sequence shown here is derived from an EMBL/GenBank/DDBJ whole genome shotgun (WGS) entry which is preliminary data.</text>
</comment>
<name>A0ABN9DTS2_9NEOB</name>
<protein>
    <submittedName>
        <fullName evidence="1">Uncharacterized protein</fullName>
    </submittedName>
</protein>
<dbReference type="Proteomes" id="UP001162483">
    <property type="component" value="Unassembled WGS sequence"/>
</dbReference>
<proteinExistence type="predicted"/>
<sequence>MKSMEVVLLRNLMRRHQNGQQIHMHRPKQLQKALCCLSGKDTSFQLLLPEVAMSMDHTSIQKKLYPSLFLCCNVTENAASMEVGDRPGVFCMPLML</sequence>
<dbReference type="EMBL" id="CATNWA010014769">
    <property type="protein sequence ID" value="CAI9575713.1"/>
    <property type="molecule type" value="Genomic_DNA"/>
</dbReference>
<evidence type="ECO:0000313" key="2">
    <source>
        <dbReference type="Proteomes" id="UP001162483"/>
    </source>
</evidence>
<organism evidence="1 2">
    <name type="scientific">Staurois parvus</name>
    <dbReference type="NCBI Taxonomy" id="386267"/>
    <lineage>
        <taxon>Eukaryota</taxon>
        <taxon>Metazoa</taxon>
        <taxon>Chordata</taxon>
        <taxon>Craniata</taxon>
        <taxon>Vertebrata</taxon>
        <taxon>Euteleostomi</taxon>
        <taxon>Amphibia</taxon>
        <taxon>Batrachia</taxon>
        <taxon>Anura</taxon>
        <taxon>Neobatrachia</taxon>
        <taxon>Ranoidea</taxon>
        <taxon>Ranidae</taxon>
        <taxon>Staurois</taxon>
    </lineage>
</organism>
<keyword evidence="2" id="KW-1185">Reference proteome</keyword>
<evidence type="ECO:0000313" key="1">
    <source>
        <dbReference type="EMBL" id="CAI9575713.1"/>
    </source>
</evidence>
<reference evidence="1" key="1">
    <citation type="submission" date="2023-05" db="EMBL/GenBank/DDBJ databases">
        <authorList>
            <person name="Stuckert A."/>
        </authorList>
    </citation>
    <scope>NUCLEOTIDE SEQUENCE</scope>
</reference>
<accession>A0ABN9DTS2</accession>